<evidence type="ECO:0000313" key="3">
    <source>
        <dbReference type="EMBL" id="MBF0877290.1"/>
    </source>
</evidence>
<evidence type="ECO:0000256" key="1">
    <source>
        <dbReference type="SAM" id="MobiDB-lite"/>
    </source>
</evidence>
<evidence type="ECO:0000259" key="2">
    <source>
        <dbReference type="Pfam" id="PF01402"/>
    </source>
</evidence>
<dbReference type="InterPro" id="IPR002145">
    <property type="entry name" value="CopG"/>
</dbReference>
<dbReference type="RefSeq" id="WP_194255655.1">
    <property type="nucleotide sequence ID" value="NZ_JABCQO010000008.1"/>
</dbReference>
<reference evidence="4" key="1">
    <citation type="submission" date="2020-04" db="EMBL/GenBank/DDBJ databases">
        <title>Description of novel Gluconacetobacter.</title>
        <authorList>
            <person name="Sombolestani A."/>
        </authorList>
    </citation>
    <scope>NUCLEOTIDE SEQUENCE [LARGE SCALE GENOMIC DNA]</scope>
    <source>
        <strain evidence="4">LMG 27748</strain>
    </source>
</reference>
<dbReference type="Proteomes" id="UP000630952">
    <property type="component" value="Unassembled WGS sequence"/>
</dbReference>
<evidence type="ECO:0000313" key="4">
    <source>
        <dbReference type="Proteomes" id="UP000630952"/>
    </source>
</evidence>
<dbReference type="InterPro" id="IPR010985">
    <property type="entry name" value="Ribbon_hlx_hlx"/>
</dbReference>
<dbReference type="SUPFAM" id="SSF47598">
    <property type="entry name" value="Ribbon-helix-helix"/>
    <property type="match status" value="1"/>
</dbReference>
<dbReference type="Gene3D" id="1.10.1220.10">
    <property type="entry name" value="Met repressor-like"/>
    <property type="match status" value="1"/>
</dbReference>
<accession>A0ABR9YF48</accession>
<reference evidence="3 4" key="2">
    <citation type="submission" date="2020-11" db="EMBL/GenBank/DDBJ databases">
        <title>Description of novel Gluconobacter species.</title>
        <authorList>
            <person name="Cleenwerck I."/>
            <person name="Cnockaert M."/>
            <person name="Borremans W."/>
            <person name="Wieme A.D."/>
            <person name="De Vuyst L."/>
            <person name="Vandamme P."/>
        </authorList>
    </citation>
    <scope>NUCLEOTIDE SEQUENCE [LARGE SCALE GENOMIC DNA]</scope>
    <source>
        <strain evidence="3 4">LMG 27748</strain>
    </source>
</reference>
<feature type="region of interest" description="Disordered" evidence="1">
    <location>
        <begin position="1"/>
        <end position="26"/>
    </location>
</feature>
<name>A0ABR9YF48_9PROT</name>
<sequence length="66" mass="7347">MSNAISVHQKKKRGRPPENGRDPLISTRMPEQDVAALEAWAAAHNLSRSEAIRRLIQKGLDSEKDA</sequence>
<dbReference type="EMBL" id="JABCQO010000008">
    <property type="protein sequence ID" value="MBF0877290.1"/>
    <property type="molecule type" value="Genomic_DNA"/>
</dbReference>
<gene>
    <name evidence="3" type="ORF">HKD21_10575</name>
</gene>
<organism evidence="3 4">
    <name type="scientific">Gluconobacter cerevisiae</name>
    <dbReference type="NCBI Taxonomy" id="1379734"/>
    <lineage>
        <taxon>Bacteria</taxon>
        <taxon>Pseudomonadati</taxon>
        <taxon>Pseudomonadota</taxon>
        <taxon>Alphaproteobacteria</taxon>
        <taxon>Acetobacterales</taxon>
        <taxon>Acetobacteraceae</taxon>
        <taxon>Gluconobacter</taxon>
    </lineage>
</organism>
<dbReference type="Pfam" id="PF01402">
    <property type="entry name" value="RHH_1"/>
    <property type="match status" value="1"/>
</dbReference>
<proteinExistence type="predicted"/>
<comment type="caution">
    <text evidence="3">The sequence shown here is derived from an EMBL/GenBank/DDBJ whole genome shotgun (WGS) entry which is preliminary data.</text>
</comment>
<feature type="domain" description="Ribbon-helix-helix protein CopG" evidence="2">
    <location>
        <begin position="25"/>
        <end position="61"/>
    </location>
</feature>
<dbReference type="InterPro" id="IPR013321">
    <property type="entry name" value="Arc_rbn_hlx_hlx"/>
</dbReference>
<keyword evidence="4" id="KW-1185">Reference proteome</keyword>
<protein>
    <submittedName>
        <fullName evidence="3">Ribbon-helix-helix protein, CopG family</fullName>
    </submittedName>
</protein>